<dbReference type="Gene3D" id="2.40.160.20">
    <property type="match status" value="1"/>
</dbReference>
<evidence type="ECO:0000256" key="5">
    <source>
        <dbReference type="SAM" id="SignalP"/>
    </source>
</evidence>
<dbReference type="OrthoDB" id="5850485at2"/>
<feature type="domain" description="OmpA-like" evidence="6">
    <location>
        <begin position="215"/>
        <end position="326"/>
    </location>
</feature>
<dbReference type="RefSeq" id="WP_009599696.1">
    <property type="nucleotide sequence ID" value="NZ_AEIU01000022.1"/>
</dbReference>
<evidence type="ECO:0000256" key="3">
    <source>
        <dbReference type="PROSITE-ProRule" id="PRU00473"/>
    </source>
</evidence>
<sequence>MKFIKIILFALSTLVVDLALAEEAAPPNDHEISFVDTLIDNELYFKVGGGLAKFNGHQGPKMNDITSLKYSIGIATQPLNFELGYRNLSDGNSYNMHGIDIYTKHNWSLSRDVGVFLGAGGYFYQSEMNNPSKKSSFTTSGIAPYLSIGSRYALSEFIDVSIQFDQMFNVDVVDPYINKTETKQMRQISLSFVLHPWSGNKYEAKPIQHIQEVSFEQQVDLAENSGIYRYDVAELEPTMKSQLLQLVNRIERLETYDIRVTGGADSKPMYLSHNTDLAQRRAIAVADFLIQHGIQKDYIQIEVMVTENEEDDPSARKVEITVHGTEIMPSL</sequence>
<dbReference type="InterPro" id="IPR000498">
    <property type="entry name" value="OmpA-like_TM_dom"/>
</dbReference>
<dbReference type="PROSITE" id="PS51123">
    <property type="entry name" value="OMPA_2"/>
    <property type="match status" value="1"/>
</dbReference>
<feature type="signal peptide" evidence="5">
    <location>
        <begin position="1"/>
        <end position="21"/>
    </location>
</feature>
<evidence type="ECO:0000256" key="1">
    <source>
        <dbReference type="ARBA" id="ARBA00005710"/>
    </source>
</evidence>
<evidence type="ECO:0000259" key="6">
    <source>
        <dbReference type="PROSITE" id="PS51123"/>
    </source>
</evidence>
<evidence type="ECO:0000313" key="7">
    <source>
        <dbReference type="EMBL" id="EFP98186.1"/>
    </source>
</evidence>
<keyword evidence="3 4" id="KW-0472">Membrane</keyword>
<dbReference type="Pfam" id="PF00691">
    <property type="entry name" value="OmpA"/>
    <property type="match status" value="1"/>
</dbReference>
<dbReference type="EMBL" id="AEIU01000022">
    <property type="protein sequence ID" value="EFP98186.1"/>
    <property type="molecule type" value="Genomic_DNA"/>
</dbReference>
<dbReference type="InterPro" id="IPR006665">
    <property type="entry name" value="OmpA-like"/>
</dbReference>
<keyword evidence="2" id="KW-0812">Transmembrane</keyword>
<keyword evidence="2" id="KW-0406">Ion transport</keyword>
<dbReference type="eggNOG" id="ENOG5031MXG">
    <property type="taxonomic scope" value="Bacteria"/>
</dbReference>
<accession>E3BFK8</accession>
<comment type="similarity">
    <text evidence="1">Belongs to the outer membrane OOP (TC 1.B.6) superfamily. OmpA family.</text>
</comment>
<keyword evidence="5" id="KW-0732">Signal</keyword>
<organism evidence="7 8">
    <name type="scientific">Vibrio caribbeanicus ATCC BAA-2122</name>
    <dbReference type="NCBI Taxonomy" id="796620"/>
    <lineage>
        <taxon>Bacteria</taxon>
        <taxon>Pseudomonadati</taxon>
        <taxon>Pseudomonadota</taxon>
        <taxon>Gammaproteobacteria</taxon>
        <taxon>Vibrionales</taxon>
        <taxon>Vibrionaceae</taxon>
        <taxon>Vibrio</taxon>
    </lineage>
</organism>
<dbReference type="Gene3D" id="3.30.1330.60">
    <property type="entry name" value="OmpA-like domain"/>
    <property type="match status" value="1"/>
</dbReference>
<feature type="chain" id="PRO_5003166932" description="OmpA-like domain-containing protein" evidence="5">
    <location>
        <begin position="22"/>
        <end position="331"/>
    </location>
</feature>
<dbReference type="SUPFAM" id="SSF103088">
    <property type="entry name" value="OmpA-like"/>
    <property type="match status" value="1"/>
</dbReference>
<dbReference type="GO" id="GO:0015288">
    <property type="term" value="F:porin activity"/>
    <property type="evidence" value="ECO:0007669"/>
    <property type="project" value="UniProtKB-KW"/>
</dbReference>
<name>E3BFK8_9VIBR</name>
<evidence type="ECO:0000313" key="8">
    <source>
        <dbReference type="Proteomes" id="UP000002943"/>
    </source>
</evidence>
<dbReference type="AlphaFoldDB" id="E3BFK8"/>
<dbReference type="InterPro" id="IPR011250">
    <property type="entry name" value="OMP/PagP_B-barrel"/>
</dbReference>
<keyword evidence="2" id="KW-0626">Porin</keyword>
<reference evidence="7 8" key="1">
    <citation type="journal article" date="2012" name="Int. J. Syst. Evol. Microbiol.">
        <title>Vibrio caribbeanicus sp. nov., isolated from the marine sponge Scleritoderma cyanea.</title>
        <authorList>
            <person name="Hoffmann M."/>
            <person name="Monday S.R."/>
            <person name="Allard M.W."/>
            <person name="Strain E.A."/>
            <person name="Whittaker P."/>
            <person name="Naum M."/>
            <person name="McCarthy P.J."/>
            <person name="Lopez J.V."/>
            <person name="Fischer M."/>
            <person name="Brown E.W."/>
        </authorList>
    </citation>
    <scope>NUCLEOTIDE SEQUENCE [LARGE SCALE GENOMIC DNA]</scope>
    <source>
        <strain evidence="7 8">ATCC BAA-2122</strain>
    </source>
</reference>
<keyword evidence="8" id="KW-1185">Reference proteome</keyword>
<dbReference type="InterPro" id="IPR036737">
    <property type="entry name" value="OmpA-like_sf"/>
</dbReference>
<dbReference type="GO" id="GO:0046930">
    <property type="term" value="C:pore complex"/>
    <property type="evidence" value="ECO:0007669"/>
    <property type="project" value="UniProtKB-KW"/>
</dbReference>
<evidence type="ECO:0000256" key="4">
    <source>
        <dbReference type="RuleBase" id="RU003859"/>
    </source>
</evidence>
<dbReference type="Proteomes" id="UP000002943">
    <property type="component" value="Unassembled WGS sequence"/>
</dbReference>
<comment type="caution">
    <text evidence="7">The sequence shown here is derived from an EMBL/GenBank/DDBJ whole genome shotgun (WGS) entry which is preliminary data.</text>
</comment>
<proteinExistence type="inferred from homology"/>
<evidence type="ECO:0000256" key="2">
    <source>
        <dbReference type="ARBA" id="ARBA00023114"/>
    </source>
</evidence>
<protein>
    <recommendedName>
        <fullName evidence="6">OmpA-like domain-containing protein</fullName>
    </recommendedName>
</protein>
<dbReference type="SUPFAM" id="SSF56925">
    <property type="entry name" value="OMPA-like"/>
    <property type="match status" value="1"/>
</dbReference>
<dbReference type="GO" id="GO:0009279">
    <property type="term" value="C:cell outer membrane"/>
    <property type="evidence" value="ECO:0007669"/>
    <property type="project" value="InterPro"/>
</dbReference>
<dbReference type="Pfam" id="PF01389">
    <property type="entry name" value="OmpA_membrane"/>
    <property type="match status" value="1"/>
</dbReference>
<gene>
    <name evidence="7" type="ORF">VIBC2010_10367</name>
</gene>
<keyword evidence="2" id="KW-0813">Transport</keyword>
<dbReference type="STRING" id="796620.VIBC2010_10367"/>